<comment type="caution">
    <text evidence="1">The sequence shown here is derived from an EMBL/GenBank/DDBJ whole genome shotgun (WGS) entry which is preliminary data.</text>
</comment>
<protein>
    <recommendedName>
        <fullName evidence="3">GTP-binding signal recognition particle</fullName>
    </recommendedName>
</protein>
<evidence type="ECO:0000313" key="1">
    <source>
        <dbReference type="EMBL" id="KKS70078.1"/>
    </source>
</evidence>
<accession>A0A0G1E690</accession>
<dbReference type="InterPro" id="IPR026350">
    <property type="entry name" value="GxxExxY"/>
</dbReference>
<gene>
    <name evidence="1" type="ORF">UV42_C0069G0001</name>
</gene>
<evidence type="ECO:0000313" key="2">
    <source>
        <dbReference type="Proteomes" id="UP000033867"/>
    </source>
</evidence>
<dbReference type="AlphaFoldDB" id="A0A0G1E690"/>
<feature type="non-terminal residue" evidence="1">
    <location>
        <position position="127"/>
    </location>
</feature>
<evidence type="ECO:0008006" key="3">
    <source>
        <dbReference type="Google" id="ProtNLM"/>
    </source>
</evidence>
<dbReference type="Proteomes" id="UP000033867">
    <property type="component" value="Unassembled WGS sequence"/>
</dbReference>
<dbReference type="EMBL" id="LCEK01000069">
    <property type="protein sequence ID" value="KKS70078.1"/>
    <property type="molecule type" value="Genomic_DNA"/>
</dbReference>
<organism evidence="1 2">
    <name type="scientific">Candidatus Magasanikbacteria bacterium GW2011_GWE2_42_7</name>
    <dbReference type="NCBI Taxonomy" id="1619052"/>
    <lineage>
        <taxon>Bacteria</taxon>
        <taxon>Candidatus Magasanikiibacteriota</taxon>
    </lineage>
</organism>
<name>A0A0G1E690_9BACT</name>
<sequence>MSIRNDLIYKDECYKIIGLIFSIFNEIGYGHKESFYQKAVANIFSENNIEFKEQLKAKVKHRGKEIGYYIFDFLVFDKIVIELKSKNYFSKRDIDQLYSYLKAMNLKLGILVYFTKECVRYKRIVNL</sequence>
<proteinExistence type="predicted"/>
<reference evidence="1 2" key="1">
    <citation type="journal article" date="2015" name="Nature">
        <title>rRNA introns, odd ribosomes, and small enigmatic genomes across a large radiation of phyla.</title>
        <authorList>
            <person name="Brown C.T."/>
            <person name="Hug L.A."/>
            <person name="Thomas B.C."/>
            <person name="Sharon I."/>
            <person name="Castelle C.J."/>
            <person name="Singh A."/>
            <person name="Wilkins M.J."/>
            <person name="Williams K.H."/>
            <person name="Banfield J.F."/>
        </authorList>
    </citation>
    <scope>NUCLEOTIDE SEQUENCE [LARGE SCALE GENOMIC DNA]</scope>
</reference>
<dbReference type="Pfam" id="PF13366">
    <property type="entry name" value="PDDEXK_3"/>
    <property type="match status" value="1"/>
</dbReference>
<dbReference type="NCBIfam" id="TIGR04256">
    <property type="entry name" value="GxxExxY"/>
    <property type="match status" value="1"/>
</dbReference>